<dbReference type="EMBL" id="LYTK01000012">
    <property type="protein sequence ID" value="OBQ64637.1"/>
    <property type="molecule type" value="Genomic_DNA"/>
</dbReference>
<sequence>MVTVPFFVVDLSSRLRIEVFFSGRMTAPCPLTVVVFVHLVNTISGGSVAGNEHLYDGSLKQDGGSRVDA</sequence>
<protein>
    <submittedName>
        <fullName evidence="1">Uncharacterized protein</fullName>
    </submittedName>
</protein>
<evidence type="ECO:0000313" key="1">
    <source>
        <dbReference type="EMBL" id="OBQ64637.1"/>
    </source>
</evidence>
<dbReference type="AlphaFoldDB" id="A0A6M7TSR3"/>
<organism evidence="1 2">
    <name type="scientific">Rhizobium loti</name>
    <name type="common">Mesorhizobium loti</name>
    <dbReference type="NCBI Taxonomy" id="381"/>
    <lineage>
        <taxon>Bacteria</taxon>
        <taxon>Pseudomonadati</taxon>
        <taxon>Pseudomonadota</taxon>
        <taxon>Alphaproteobacteria</taxon>
        <taxon>Hyphomicrobiales</taxon>
        <taxon>Phyllobacteriaceae</taxon>
        <taxon>Mesorhizobium</taxon>
    </lineage>
</organism>
<comment type="caution">
    <text evidence="1">The sequence shown here is derived from an EMBL/GenBank/DDBJ whole genome shotgun (WGS) entry which is preliminary data.</text>
</comment>
<reference evidence="1 2" key="1">
    <citation type="submission" date="2016-05" db="EMBL/GenBank/DDBJ databases">
        <authorList>
            <person name="Ramsay J.P."/>
        </authorList>
    </citation>
    <scope>NUCLEOTIDE SEQUENCE [LARGE SCALE GENOMIC DNA]</scope>
    <source>
        <strain evidence="1 2">NZP2042</strain>
    </source>
</reference>
<gene>
    <name evidence="1" type="ORF">A8145_10080</name>
</gene>
<accession>A0A6M7TSR3</accession>
<proteinExistence type="predicted"/>
<name>A0A6M7TSR3_RHILI</name>
<dbReference type="Proteomes" id="UP000093737">
    <property type="component" value="Unassembled WGS sequence"/>
</dbReference>
<evidence type="ECO:0000313" key="2">
    <source>
        <dbReference type="Proteomes" id="UP000093737"/>
    </source>
</evidence>